<reference evidence="5" key="1">
    <citation type="journal article" date="2019" name="Int. J. Syst. Evol. Microbiol.">
        <title>The Global Catalogue of Microorganisms (GCM) 10K type strain sequencing project: providing services to taxonomists for standard genome sequencing and annotation.</title>
        <authorList>
            <consortium name="The Broad Institute Genomics Platform"/>
            <consortium name="The Broad Institute Genome Sequencing Center for Infectious Disease"/>
            <person name="Wu L."/>
            <person name="Ma J."/>
        </authorList>
    </citation>
    <scope>NUCLEOTIDE SEQUENCE [LARGE SCALE GENOMIC DNA]</scope>
    <source>
        <strain evidence="5">JCM 13023</strain>
    </source>
</reference>
<dbReference type="InterPro" id="IPR013517">
    <property type="entry name" value="FG-GAP"/>
</dbReference>
<evidence type="ECO:0000256" key="1">
    <source>
        <dbReference type="ARBA" id="ARBA00022729"/>
    </source>
</evidence>
<dbReference type="InterPro" id="IPR028994">
    <property type="entry name" value="Integrin_alpha_N"/>
</dbReference>
<dbReference type="Proteomes" id="UP001500653">
    <property type="component" value="Unassembled WGS sequence"/>
</dbReference>
<dbReference type="RefSeq" id="WP_253862344.1">
    <property type="nucleotide sequence ID" value="NZ_BAAALN010000006.1"/>
</dbReference>
<evidence type="ECO:0000313" key="4">
    <source>
        <dbReference type="EMBL" id="GAA1239320.1"/>
    </source>
</evidence>
<name>A0ABP4GUN4_9PSEU</name>
<dbReference type="Pfam" id="PF13517">
    <property type="entry name" value="FG-GAP_3"/>
    <property type="match status" value="1"/>
</dbReference>
<evidence type="ECO:0000313" key="5">
    <source>
        <dbReference type="Proteomes" id="UP001500653"/>
    </source>
</evidence>
<keyword evidence="5" id="KW-1185">Reference proteome</keyword>
<feature type="domain" description="ASPIC/UnbV" evidence="3">
    <location>
        <begin position="549"/>
        <end position="614"/>
    </location>
</feature>
<dbReference type="SUPFAM" id="SSF69318">
    <property type="entry name" value="Integrin alpha N-terminal domain"/>
    <property type="match status" value="1"/>
</dbReference>
<organism evidence="4 5">
    <name type="scientific">Prauserella halophila</name>
    <dbReference type="NCBI Taxonomy" id="185641"/>
    <lineage>
        <taxon>Bacteria</taxon>
        <taxon>Bacillati</taxon>
        <taxon>Actinomycetota</taxon>
        <taxon>Actinomycetes</taxon>
        <taxon>Pseudonocardiales</taxon>
        <taxon>Pseudonocardiaceae</taxon>
        <taxon>Prauserella</taxon>
    </lineage>
</organism>
<dbReference type="PANTHER" id="PTHR16026:SF0">
    <property type="entry name" value="CARTILAGE ACIDIC PROTEIN 1"/>
    <property type="match status" value="1"/>
</dbReference>
<keyword evidence="1" id="KW-0732">Signal</keyword>
<dbReference type="Pfam" id="PF07593">
    <property type="entry name" value="UnbV_ASPIC"/>
    <property type="match status" value="1"/>
</dbReference>
<dbReference type="EMBL" id="BAAALN010000006">
    <property type="protein sequence ID" value="GAA1239320.1"/>
    <property type="molecule type" value="Genomic_DNA"/>
</dbReference>
<gene>
    <name evidence="4" type="ORF">GCM10009676_24950</name>
</gene>
<protein>
    <submittedName>
        <fullName evidence="4">CRTAC1 family protein</fullName>
    </submittedName>
</protein>
<comment type="caution">
    <text evidence="4">The sequence shown here is derived from an EMBL/GenBank/DDBJ whole genome shotgun (WGS) entry which is preliminary data.</text>
</comment>
<evidence type="ECO:0000256" key="2">
    <source>
        <dbReference type="SAM" id="MobiDB-lite"/>
    </source>
</evidence>
<proteinExistence type="predicted"/>
<feature type="region of interest" description="Disordered" evidence="2">
    <location>
        <begin position="225"/>
        <end position="259"/>
    </location>
</feature>
<dbReference type="InterPro" id="IPR011519">
    <property type="entry name" value="UnbV_ASPIC"/>
</dbReference>
<dbReference type="PANTHER" id="PTHR16026">
    <property type="entry name" value="CARTILAGE ACIDIC PROTEIN 1"/>
    <property type="match status" value="1"/>
</dbReference>
<accession>A0ABP4GUN4</accession>
<sequence>MPVSFRRTLPALVSIILCIAIAIPTVRPGIGEAEKRDMSRSFSFSPVTVNSAPEGARSERAVAPGLEHIRSWISAVGAATALADLRGTGRSGDICLVDPRDDSVTIRPAPRSGGTQYAAFELRPEGLPYDRTMAPMGCVPMDADEDGDQDMLVYYWGRSPVLFLNEGTMRPAGFRAVDLVEPMETWNSTALNVGDVDGDGHLDIMVGNYFPDDARVLDPDATSDSRMAMQDSMGKGRNAGTNRLLLTRPTGEPDTKPELRDVSDSLPAESADAWTLSFGLQNLGRSGIPDVYVANDFGPDQLLVNRSAPGNVRFESVRGDRDLTTPRSEVLGHDSFKGMGVAFSYETDGRLPRILVSNITSPYALHESNLAFVPTGDADRLRRGEVPFDERSEELGISRSGWAWDIKAGDFDNSGGDEIIQATGFVKGEHKRWAELQELAMANDELLRYPEVWPEFTKGTELSGHEHNPFWVRSADGTYHDLAGTLGIAQPEVTRGFSLGDVNGDELLDVVVANQWEDSRLLVNTARNAPPAAVVRLVRPGAAGGDRPAIGAEMTVRLPAGAERDQLYPANGHAGVSDSILHFGLPGEESVTAEVTWRDESGVHSDLVRLTAGQQTFRLTEKGSVDRL</sequence>
<dbReference type="InterPro" id="IPR027039">
    <property type="entry name" value="Crtac1"/>
</dbReference>
<evidence type="ECO:0000259" key="3">
    <source>
        <dbReference type="Pfam" id="PF07593"/>
    </source>
</evidence>